<keyword evidence="2" id="KW-1185">Reference proteome</keyword>
<evidence type="ECO:0000313" key="2">
    <source>
        <dbReference type="Proteomes" id="UP000031802"/>
    </source>
</evidence>
<proteinExistence type="predicted"/>
<name>A0A0B8T754_9SPHI</name>
<organism evidence="1 2">
    <name type="scientific">Sphingobacterium deserti</name>
    <dbReference type="NCBI Taxonomy" id="1229276"/>
    <lineage>
        <taxon>Bacteria</taxon>
        <taxon>Pseudomonadati</taxon>
        <taxon>Bacteroidota</taxon>
        <taxon>Sphingobacteriia</taxon>
        <taxon>Sphingobacteriales</taxon>
        <taxon>Sphingobacteriaceae</taxon>
        <taxon>Sphingobacterium</taxon>
    </lineage>
</organism>
<dbReference type="Pfam" id="PF14907">
    <property type="entry name" value="NTP_transf_5"/>
    <property type="match status" value="1"/>
</dbReference>
<comment type="caution">
    <text evidence="1">The sequence shown here is derived from an EMBL/GenBank/DDBJ whole genome shotgun (WGS) entry which is preliminary data.</text>
</comment>
<dbReference type="Proteomes" id="UP000031802">
    <property type="component" value="Unassembled WGS sequence"/>
</dbReference>
<reference evidence="2" key="1">
    <citation type="submission" date="2014-04" db="EMBL/GenBank/DDBJ databases">
        <title>Whole-Genome optical mapping and complete genome sequence of Sphingobacterium deserti sp. nov., a new spaces isolated from desert in the west of China.</title>
        <authorList>
            <person name="Teng C."/>
            <person name="Zhou Z."/>
            <person name="Li X."/>
            <person name="Chen M."/>
            <person name="Lin M."/>
            <person name="Wang L."/>
            <person name="Su S."/>
            <person name="Zhang C."/>
            <person name="Zhang W."/>
        </authorList>
    </citation>
    <scope>NUCLEOTIDE SEQUENCE [LARGE SCALE GENOMIC DNA]</scope>
    <source>
        <strain evidence="2">ACCC05744</strain>
    </source>
</reference>
<reference evidence="1 2" key="2">
    <citation type="journal article" date="2015" name="PLoS ONE">
        <title>Whole-Genome Optical Mapping and Finished Genome Sequence of Sphingobacterium deserti sp. nov., a New Species Isolated from the Western Desert of China.</title>
        <authorList>
            <person name="Teng C."/>
            <person name="Zhou Z."/>
            <person name="Molnar I."/>
            <person name="Li X."/>
            <person name="Tang R."/>
            <person name="Chen M."/>
            <person name="Wang L."/>
            <person name="Su S."/>
            <person name="Zhang W."/>
            <person name="Lin M."/>
        </authorList>
    </citation>
    <scope>NUCLEOTIDE SEQUENCE [LARGE SCALE GENOMIC DNA]</scope>
    <source>
        <strain evidence="2">ACCC05744</strain>
    </source>
</reference>
<dbReference type="eggNOG" id="COG2244">
    <property type="taxonomic scope" value="Bacteria"/>
</dbReference>
<evidence type="ECO:0000313" key="1">
    <source>
        <dbReference type="EMBL" id="KGE14164.1"/>
    </source>
</evidence>
<accession>A0A0B8T754</accession>
<gene>
    <name evidence="1" type="ORF">DI53_1994</name>
</gene>
<dbReference type="RefSeq" id="WP_037498338.1">
    <property type="nucleotide sequence ID" value="NZ_JJMU01000029.1"/>
</dbReference>
<dbReference type="InterPro" id="IPR039498">
    <property type="entry name" value="NTP_transf_5"/>
</dbReference>
<dbReference type="AlphaFoldDB" id="A0A0B8T754"/>
<dbReference type="PATRIC" id="fig|1229276.3.peg.2056"/>
<protein>
    <recommendedName>
        <fullName evidence="3">Nucleotidyltransferase family protein</fullName>
    </recommendedName>
</protein>
<dbReference type="EMBL" id="JJMU01000029">
    <property type="protein sequence ID" value="KGE14164.1"/>
    <property type="molecule type" value="Genomic_DNA"/>
</dbReference>
<sequence>MGAEQIHDSFFCLLRLGLWEATDEAAHSYFPISAEQWEKVLQLAVKHTVEGILFDGLNKLPLSLHPPKALLLRWTVRVDAIERRNVWMNKIIAAQARFFTTQNIQPILLKGQGLASCYPNPNHRICGDIDWYVEGREDNKALFSILQEQHLKPEKQAGFSFSFLWKNCDTEIHQRLLDVHNPFVKSYLKRLEHTERPRSITLELHKESVFLPSALLTYVQVNVHILKHLLSFGIGMRQLCDSARVCFQYAHKIDGEELRAVYRKLGISKWIDLLHILLVKYIGLETAKLPFPLPEDVQADWMMREILVAGNFGFHDDRVDLAQEDQTNQRVDSFKRWKNNFRRYIAYAPQETIFFPLVQYYSRFVK</sequence>
<dbReference type="OrthoDB" id="9812148at2"/>
<evidence type="ECO:0008006" key="3">
    <source>
        <dbReference type="Google" id="ProtNLM"/>
    </source>
</evidence>
<dbReference type="STRING" id="1229276.DI53_1994"/>